<accession>A0A6J7RXS8</accession>
<gene>
    <name evidence="1" type="ORF">UFOPK4112_01947</name>
</gene>
<reference evidence="1" key="1">
    <citation type="submission" date="2020-05" db="EMBL/GenBank/DDBJ databases">
        <authorList>
            <person name="Chiriac C."/>
            <person name="Salcher M."/>
            <person name="Ghai R."/>
            <person name="Kavagutti S V."/>
        </authorList>
    </citation>
    <scope>NUCLEOTIDE SEQUENCE</scope>
</reference>
<dbReference type="EMBL" id="CAFBPM010000047">
    <property type="protein sequence ID" value="CAB5033667.1"/>
    <property type="molecule type" value="Genomic_DNA"/>
</dbReference>
<dbReference type="AlphaFoldDB" id="A0A6J7RXS8"/>
<proteinExistence type="predicted"/>
<evidence type="ECO:0000313" key="1">
    <source>
        <dbReference type="EMBL" id="CAB5033667.1"/>
    </source>
</evidence>
<name>A0A6J7RXS8_9ZZZZ</name>
<organism evidence="1">
    <name type="scientific">freshwater metagenome</name>
    <dbReference type="NCBI Taxonomy" id="449393"/>
    <lineage>
        <taxon>unclassified sequences</taxon>
        <taxon>metagenomes</taxon>
        <taxon>ecological metagenomes</taxon>
    </lineage>
</organism>
<protein>
    <submittedName>
        <fullName evidence="1">Unannotated protein</fullName>
    </submittedName>
</protein>
<sequence>MKHHKKILTASLLIATSYAGIVAAHNQTGAVGILASGAAATDAYQVTCSNDGNGAPARLSVQVADLGVVAADKKATLVSTQIIHPQTATASKLSEDAVDGDAIVAGQAGGFSPLITLVGGTAAANQNYIVTVNKQLTASTVAAQKGIENYNLQLHCQTATGVHTGTNWINTQNN</sequence>